<proteinExistence type="predicted"/>
<evidence type="ECO:0000259" key="2">
    <source>
        <dbReference type="Pfam" id="PF10214"/>
    </source>
</evidence>
<dbReference type="InterPro" id="IPR048535">
    <property type="entry name" value="RRN6_beta-prop"/>
</dbReference>
<gene>
    <name evidence="4" type="ORF">LADA_0G04346G</name>
</gene>
<dbReference type="InterPro" id="IPR048537">
    <property type="entry name" value="RRN6_HB"/>
</dbReference>
<feature type="domain" description="RRN6 beta-propeller" evidence="2">
    <location>
        <begin position="183"/>
        <end position="506"/>
    </location>
</feature>
<dbReference type="EMBL" id="LT598457">
    <property type="protein sequence ID" value="SCU93675.1"/>
    <property type="molecule type" value="Genomic_DNA"/>
</dbReference>
<protein>
    <submittedName>
        <fullName evidence="4">LADA_0G04346g1_1</fullName>
    </submittedName>
</protein>
<dbReference type="OrthoDB" id="4090074at2759"/>
<dbReference type="STRING" id="1266660.A0A1G4JS36"/>
<dbReference type="AlphaFoldDB" id="A0A1G4JS36"/>
<evidence type="ECO:0000313" key="5">
    <source>
        <dbReference type="Proteomes" id="UP000190274"/>
    </source>
</evidence>
<dbReference type="GO" id="GO:0001163">
    <property type="term" value="F:RNA polymerase I transcription regulatory region sequence-specific DNA binding"/>
    <property type="evidence" value="ECO:0007669"/>
    <property type="project" value="TreeGrafter"/>
</dbReference>
<evidence type="ECO:0000313" key="4">
    <source>
        <dbReference type="EMBL" id="SCU93675.1"/>
    </source>
</evidence>
<evidence type="ECO:0000259" key="3">
    <source>
        <dbReference type="Pfam" id="PF20640"/>
    </source>
</evidence>
<feature type="domain" description="RRN6 helical bundle" evidence="3">
    <location>
        <begin position="605"/>
        <end position="735"/>
    </location>
</feature>
<dbReference type="GO" id="GO:0070860">
    <property type="term" value="C:RNA polymerase I core factor complex"/>
    <property type="evidence" value="ECO:0007669"/>
    <property type="project" value="TreeGrafter"/>
</dbReference>
<feature type="compositionally biased region" description="Basic residues" evidence="1">
    <location>
        <begin position="880"/>
        <end position="894"/>
    </location>
</feature>
<accession>A0A1G4JS36</accession>
<evidence type="ECO:0000256" key="1">
    <source>
        <dbReference type="SAM" id="MobiDB-lite"/>
    </source>
</evidence>
<dbReference type="Pfam" id="PF10214">
    <property type="entry name" value="Rrn6_beta-prop"/>
    <property type="match status" value="1"/>
</dbReference>
<dbReference type="InterPro" id="IPR019350">
    <property type="entry name" value="RNA_pol_I-sp_TIF_RRN6-like"/>
</dbReference>
<dbReference type="GO" id="GO:0042790">
    <property type="term" value="P:nucleolar large rRNA transcription by RNA polymerase I"/>
    <property type="evidence" value="ECO:0007669"/>
    <property type="project" value="TreeGrafter"/>
</dbReference>
<feature type="compositionally biased region" description="Polar residues" evidence="1">
    <location>
        <begin position="863"/>
        <end position="879"/>
    </location>
</feature>
<organism evidence="4 5">
    <name type="scientific">Lachancea dasiensis</name>
    <dbReference type="NCBI Taxonomy" id="1072105"/>
    <lineage>
        <taxon>Eukaryota</taxon>
        <taxon>Fungi</taxon>
        <taxon>Dikarya</taxon>
        <taxon>Ascomycota</taxon>
        <taxon>Saccharomycotina</taxon>
        <taxon>Saccharomycetes</taxon>
        <taxon>Saccharomycetales</taxon>
        <taxon>Saccharomycetaceae</taxon>
        <taxon>Lachancea</taxon>
    </lineage>
</organism>
<sequence length="894" mass="98436">MERAQLLPNKKGVGVQLGFGIRNSGLYISTAERQQGERGRWIHGGVDDFEASRDVKLHMTSKERFIDCSYDSVSNLADSTGSSEDALIDSVSDSDGENHTIYESALGVQNMSALKESGQIKLFKNVQLMTESSYDTKVINPTTPSTYVPGAVIKNLETPVSKGGFDVTSTVLRGSPLPSLIVDPTSFNTFNMGPIHTTTALRMNRDANHIVAFASGETLSLLNVGLLDDRAGLQNPDNIVKFDLNSKIKNIVFPRFSAILNRASDCFAVITTNSLCVFQVRSIDLVTGFMQIDKLEPLHFHALEDLCFADVSFNPWDFNEFAVVDVKGNWAMGNIVKKASRPSRLRLSGNKRGSVYDPEDISSFHQVTWGAEYFCLILISRSNLIELNLKAKTELRVIEAKSWSTLRDFKRINDQFCILTTSKEIILISFKGRDIERVISWKHCLDPADITFKSEVRHVNGTDWGSAYDELFFVFITSSNKPQVLLHVFAKSGPVFQSIGGSSILQIGNSKSGISSMIAPQISWRGNSSSGVIDPKDMQGFCCFVREADSSAIWRVQLSKTDLPIASNLGNANTSIINDSADISNTEAFENYLDLQTTLPSDMNDFGRSRQEAILQQYGYEVSEATNKLLGTWNQEGSNDGDLRNIRAYSIYDLAPDVSAVENMEELGSLLQQFQEHYQDQEIWFGEIAGISSLLVQEEITDLEVLYNKLLQCWAFGFGNDVSVTKEIVKAVILKSLGVCSPSLISQSTAKVYEQLPEKDRELIDLWEDSDVGASEESFSTSKNSIHDETSQMSSIPPSVKSSQPKSSQVKISGPRRAGESYVQRLSRAASQPVVGRPGASKSQGSASVDGFTTLPDAMTPAFSLTSASQPVPTLSKSVNSRRQKKKKKLGGFG</sequence>
<dbReference type="Pfam" id="PF20640">
    <property type="entry name" value="Rrn6_HB"/>
    <property type="match status" value="1"/>
</dbReference>
<dbReference type="PANTHER" id="PTHR28221:SF2">
    <property type="entry name" value="RNA POLYMERASE I-SPECIFIC TRANSCRIPTION INITIATION FACTOR RRN6"/>
    <property type="match status" value="1"/>
</dbReference>
<dbReference type="PANTHER" id="PTHR28221">
    <property type="entry name" value="RNA POLYMERASE I-SPECIFIC TRANSCRIPTION INITIATION FACTOR RRN6"/>
    <property type="match status" value="1"/>
</dbReference>
<feature type="compositionally biased region" description="Low complexity" evidence="1">
    <location>
        <begin position="791"/>
        <end position="813"/>
    </location>
</feature>
<dbReference type="Proteomes" id="UP000190274">
    <property type="component" value="Chromosome G"/>
</dbReference>
<name>A0A1G4JS36_9SACH</name>
<feature type="region of interest" description="Disordered" evidence="1">
    <location>
        <begin position="776"/>
        <end position="894"/>
    </location>
</feature>
<keyword evidence="5" id="KW-1185">Reference proteome</keyword>
<dbReference type="GO" id="GO:0001179">
    <property type="term" value="F:RNA polymerase I general transcription initiation factor binding"/>
    <property type="evidence" value="ECO:0007669"/>
    <property type="project" value="TreeGrafter"/>
</dbReference>
<reference evidence="5" key="1">
    <citation type="submission" date="2016-03" db="EMBL/GenBank/DDBJ databases">
        <authorList>
            <person name="Devillers H."/>
        </authorList>
    </citation>
    <scope>NUCLEOTIDE SEQUENCE [LARGE SCALE GENOMIC DNA]</scope>
</reference>